<protein>
    <submittedName>
        <fullName evidence="10">Spore germination protein KC</fullName>
    </submittedName>
</protein>
<feature type="domain" description="Spore germination protein N-terminal" evidence="9">
    <location>
        <begin position="27"/>
        <end position="199"/>
    </location>
</feature>
<evidence type="ECO:0000259" key="9">
    <source>
        <dbReference type="Pfam" id="PF25198"/>
    </source>
</evidence>
<dbReference type="PANTHER" id="PTHR35789:SF1">
    <property type="entry name" value="SPORE GERMINATION PROTEIN B3"/>
    <property type="match status" value="1"/>
</dbReference>
<name>A0A5S5C8S7_9BACL</name>
<dbReference type="InterPro" id="IPR038501">
    <property type="entry name" value="Spore_GerAC_C_sf"/>
</dbReference>
<keyword evidence="5" id="KW-0472">Membrane</keyword>
<dbReference type="Gene3D" id="6.20.190.10">
    <property type="entry name" value="Nutrient germinant receptor protein C, domain 1"/>
    <property type="match status" value="1"/>
</dbReference>
<evidence type="ECO:0000259" key="8">
    <source>
        <dbReference type="Pfam" id="PF05504"/>
    </source>
</evidence>
<dbReference type="AlphaFoldDB" id="A0A5S5C8S7"/>
<dbReference type="Proteomes" id="UP000323257">
    <property type="component" value="Unassembled WGS sequence"/>
</dbReference>
<comment type="similarity">
    <text evidence="2">Belongs to the GerABKC lipoprotein family.</text>
</comment>
<reference evidence="10 11" key="1">
    <citation type="submission" date="2019-07" db="EMBL/GenBank/DDBJ databases">
        <title>Genomic Encyclopedia of Type Strains, Phase III (KMG-III): the genomes of soil and plant-associated and newly described type strains.</title>
        <authorList>
            <person name="Whitman W."/>
        </authorList>
    </citation>
    <scope>NUCLEOTIDE SEQUENCE [LARGE SCALE GENOMIC DNA]</scope>
    <source>
        <strain evidence="10 11">BL24</strain>
    </source>
</reference>
<evidence type="ECO:0000313" key="10">
    <source>
        <dbReference type="EMBL" id="TYP74730.1"/>
    </source>
</evidence>
<feature type="domain" description="Spore germination GerAC-like C-terminal" evidence="8">
    <location>
        <begin position="226"/>
        <end position="388"/>
    </location>
</feature>
<evidence type="ECO:0000256" key="3">
    <source>
        <dbReference type="ARBA" id="ARBA00022544"/>
    </source>
</evidence>
<dbReference type="PANTHER" id="PTHR35789">
    <property type="entry name" value="SPORE GERMINATION PROTEIN B3"/>
    <property type="match status" value="1"/>
</dbReference>
<dbReference type="Gene3D" id="3.30.300.210">
    <property type="entry name" value="Nutrient germinant receptor protein C, domain 3"/>
    <property type="match status" value="1"/>
</dbReference>
<dbReference type="Pfam" id="PF25198">
    <property type="entry name" value="Spore_GerAC_N"/>
    <property type="match status" value="1"/>
</dbReference>
<keyword evidence="7" id="KW-0449">Lipoprotein</keyword>
<evidence type="ECO:0000256" key="5">
    <source>
        <dbReference type="ARBA" id="ARBA00023136"/>
    </source>
</evidence>
<dbReference type="OrthoDB" id="9816067at2"/>
<dbReference type="RefSeq" id="WP_148929966.1">
    <property type="nucleotide sequence ID" value="NZ_VNHS01000005.1"/>
</dbReference>
<keyword evidence="4" id="KW-0732">Signal</keyword>
<evidence type="ECO:0000256" key="7">
    <source>
        <dbReference type="ARBA" id="ARBA00023288"/>
    </source>
</evidence>
<evidence type="ECO:0000313" key="11">
    <source>
        <dbReference type="Proteomes" id="UP000323257"/>
    </source>
</evidence>
<proteinExistence type="inferred from homology"/>
<evidence type="ECO:0000256" key="6">
    <source>
        <dbReference type="ARBA" id="ARBA00023139"/>
    </source>
</evidence>
<gene>
    <name evidence="10" type="ORF">BCM02_105275</name>
</gene>
<dbReference type="PROSITE" id="PS51257">
    <property type="entry name" value="PROKAR_LIPOPROTEIN"/>
    <property type="match status" value="1"/>
</dbReference>
<sequence length="403" mass="43723">MSARSGRLLSAMALLACMIALSGCWSRKELNDISIAAAMGIDWKDNQYLLTVQVVNPGNVSQKQGDTSAPVVVYSAKGVTLNEGVRRLTSSISRKIFFSHIRIVVLSEELAKRGIARPLDFLMRGNEIRSDFTVVIAKGNSAKDVLGVLTPIEKIPANFIFNALEVANKEWSPVAAIKLDELSKFILAEGVSPVLSGIHIYGEPSKGKLEENVKSSSPSVRLQHAGIAAFKKDKLVGWLNEKESRGYNAITDRIKRTSLHVSCPDGGVVGINIAAIRTKMRGEVKEGRMSIQLQTKIRADISSVECEIDLTDPAVLQTLNGKVEAVGKDVMRQAVAKAKRLGTDIFGFGIAIHRADPGHWKKVKDNWDERFKELDIAMDVHVSITGTGTIGESPVNKAGDGPS</sequence>
<dbReference type="NCBIfam" id="TIGR02887">
    <property type="entry name" value="spore_ger_x_C"/>
    <property type="match status" value="1"/>
</dbReference>
<dbReference type="InterPro" id="IPR057336">
    <property type="entry name" value="GerAC_N"/>
</dbReference>
<keyword evidence="11" id="KW-1185">Reference proteome</keyword>
<comment type="caution">
    <text evidence="10">The sequence shown here is derived from an EMBL/GenBank/DDBJ whole genome shotgun (WGS) entry which is preliminary data.</text>
</comment>
<keyword evidence="6" id="KW-0564">Palmitate</keyword>
<organism evidence="10 11">
    <name type="scientific">Paenibacillus methanolicus</name>
    <dbReference type="NCBI Taxonomy" id="582686"/>
    <lineage>
        <taxon>Bacteria</taxon>
        <taxon>Bacillati</taxon>
        <taxon>Bacillota</taxon>
        <taxon>Bacilli</taxon>
        <taxon>Bacillales</taxon>
        <taxon>Paenibacillaceae</taxon>
        <taxon>Paenibacillus</taxon>
    </lineage>
</organism>
<evidence type="ECO:0000256" key="4">
    <source>
        <dbReference type="ARBA" id="ARBA00022729"/>
    </source>
</evidence>
<dbReference type="GO" id="GO:0016020">
    <property type="term" value="C:membrane"/>
    <property type="evidence" value="ECO:0007669"/>
    <property type="project" value="UniProtKB-SubCell"/>
</dbReference>
<evidence type="ECO:0000256" key="1">
    <source>
        <dbReference type="ARBA" id="ARBA00004635"/>
    </source>
</evidence>
<dbReference type="EMBL" id="VNHS01000005">
    <property type="protein sequence ID" value="TYP74730.1"/>
    <property type="molecule type" value="Genomic_DNA"/>
</dbReference>
<dbReference type="InterPro" id="IPR008844">
    <property type="entry name" value="Spore_GerAC-like"/>
</dbReference>
<dbReference type="InterPro" id="IPR046953">
    <property type="entry name" value="Spore_GerAC-like_C"/>
</dbReference>
<evidence type="ECO:0000256" key="2">
    <source>
        <dbReference type="ARBA" id="ARBA00007886"/>
    </source>
</evidence>
<dbReference type="GO" id="GO:0009847">
    <property type="term" value="P:spore germination"/>
    <property type="evidence" value="ECO:0007669"/>
    <property type="project" value="InterPro"/>
</dbReference>
<dbReference type="Pfam" id="PF05504">
    <property type="entry name" value="Spore_GerAC"/>
    <property type="match status" value="1"/>
</dbReference>
<keyword evidence="3" id="KW-0309">Germination</keyword>
<accession>A0A5S5C8S7</accession>
<comment type="subcellular location">
    <subcellularLocation>
        <location evidence="1">Membrane</location>
        <topology evidence="1">Lipid-anchor</topology>
    </subcellularLocation>
</comment>